<dbReference type="InterPro" id="IPR012317">
    <property type="entry name" value="Poly(ADP-ribose)pol_cat_dom"/>
</dbReference>
<proteinExistence type="predicted"/>
<evidence type="ECO:0000256" key="11">
    <source>
        <dbReference type="RuleBase" id="RU362114"/>
    </source>
</evidence>
<dbReference type="EC" id="2.4.2.-" evidence="11"/>
<dbReference type="PANTHER" id="PTHR46530:SF1">
    <property type="entry name" value="PROTEIN MONO-ADP-RIBOSYLTRANSFERASE PARP4"/>
    <property type="match status" value="1"/>
</dbReference>
<evidence type="ECO:0000256" key="8">
    <source>
        <dbReference type="ARBA" id="ARBA00023027"/>
    </source>
</evidence>
<feature type="region of interest" description="Disordered" evidence="12">
    <location>
        <begin position="1"/>
        <end position="79"/>
    </location>
</feature>
<keyword evidence="9 13" id="KW-0472">Membrane</keyword>
<dbReference type="EMBL" id="HBIU01019636">
    <property type="protein sequence ID" value="CAE0630424.1"/>
    <property type="molecule type" value="Transcribed_RNA"/>
</dbReference>
<dbReference type="GO" id="GO:0008324">
    <property type="term" value="F:monoatomic cation transmembrane transporter activity"/>
    <property type="evidence" value="ECO:0007669"/>
    <property type="project" value="InterPro"/>
</dbReference>
<dbReference type="GO" id="GO:0016779">
    <property type="term" value="F:nucleotidyltransferase activity"/>
    <property type="evidence" value="ECO:0007669"/>
    <property type="project" value="UniProtKB-KW"/>
</dbReference>
<feature type="domain" description="PARP catalytic" evidence="14">
    <location>
        <begin position="382"/>
        <end position="577"/>
    </location>
</feature>
<evidence type="ECO:0000256" key="13">
    <source>
        <dbReference type="SAM" id="Phobius"/>
    </source>
</evidence>
<dbReference type="PANTHER" id="PTHR46530">
    <property type="entry name" value="PROTEIN MONO-ADP-RIBOSYLTRANSFERASE PARP4"/>
    <property type="match status" value="1"/>
</dbReference>
<reference evidence="16" key="1">
    <citation type="submission" date="2021-01" db="EMBL/GenBank/DDBJ databases">
        <authorList>
            <person name="Corre E."/>
            <person name="Pelletier E."/>
            <person name="Niang G."/>
            <person name="Scheremetjew M."/>
            <person name="Finn R."/>
            <person name="Kale V."/>
            <person name="Holt S."/>
            <person name="Cochrane G."/>
            <person name="Meng A."/>
            <person name="Brown T."/>
            <person name="Cohen L."/>
        </authorList>
    </citation>
    <scope>NUCLEOTIDE SEQUENCE</scope>
    <source>
        <strain evidence="16">CCMP3107</strain>
    </source>
</reference>
<evidence type="ECO:0000313" key="16">
    <source>
        <dbReference type="EMBL" id="CAE0630424.1"/>
    </source>
</evidence>
<dbReference type="PROSITE" id="PS51060">
    <property type="entry name" value="PARP_ALPHA_HD"/>
    <property type="match status" value="1"/>
</dbReference>
<gene>
    <name evidence="16" type="ORF">HAKA00212_LOCUS9120</name>
</gene>
<feature type="region of interest" description="Disordered" evidence="12">
    <location>
        <begin position="217"/>
        <end position="241"/>
    </location>
</feature>
<dbReference type="NCBIfam" id="TIGR01297">
    <property type="entry name" value="CDF"/>
    <property type="match status" value="1"/>
</dbReference>
<evidence type="ECO:0000256" key="12">
    <source>
        <dbReference type="SAM" id="MobiDB-lite"/>
    </source>
</evidence>
<evidence type="ECO:0000256" key="1">
    <source>
        <dbReference type="ARBA" id="ARBA00004123"/>
    </source>
</evidence>
<dbReference type="Gene3D" id="1.20.142.10">
    <property type="entry name" value="Poly(ADP-ribose) polymerase, regulatory domain"/>
    <property type="match status" value="1"/>
</dbReference>
<evidence type="ECO:0000256" key="5">
    <source>
        <dbReference type="ARBA" id="ARBA00022692"/>
    </source>
</evidence>
<dbReference type="SUPFAM" id="SSF56399">
    <property type="entry name" value="ADP-ribosylation"/>
    <property type="match status" value="1"/>
</dbReference>
<accession>A0A7S3XRT1</accession>
<keyword evidence="4 11" id="KW-0808">Transferase</keyword>
<dbReference type="InterPro" id="IPR058533">
    <property type="entry name" value="Cation_efflux_TM"/>
</dbReference>
<dbReference type="GO" id="GO:0003950">
    <property type="term" value="F:NAD+ poly-ADP-ribosyltransferase activity"/>
    <property type="evidence" value="ECO:0007669"/>
    <property type="project" value="UniProtKB-UniRule"/>
</dbReference>
<evidence type="ECO:0000256" key="7">
    <source>
        <dbReference type="ARBA" id="ARBA00022989"/>
    </source>
</evidence>
<feature type="compositionally biased region" description="Basic and acidic residues" evidence="12">
    <location>
        <begin position="45"/>
        <end position="79"/>
    </location>
</feature>
<keyword evidence="7 13" id="KW-1133">Transmembrane helix</keyword>
<evidence type="ECO:0000256" key="4">
    <source>
        <dbReference type="ARBA" id="ARBA00022679"/>
    </source>
</evidence>
<evidence type="ECO:0000259" key="14">
    <source>
        <dbReference type="PROSITE" id="PS51059"/>
    </source>
</evidence>
<feature type="transmembrane region" description="Helical" evidence="13">
    <location>
        <begin position="86"/>
        <end position="107"/>
    </location>
</feature>
<evidence type="ECO:0000256" key="10">
    <source>
        <dbReference type="ARBA" id="ARBA00023242"/>
    </source>
</evidence>
<protein>
    <recommendedName>
        <fullName evidence="11">Poly [ADP-ribose] polymerase</fullName>
        <shortName evidence="11">PARP</shortName>
        <ecNumber evidence="11">2.4.2.-</ecNumber>
    </recommendedName>
</protein>
<dbReference type="Gene3D" id="3.90.228.10">
    <property type="match status" value="1"/>
</dbReference>
<evidence type="ECO:0000259" key="15">
    <source>
        <dbReference type="PROSITE" id="PS51060"/>
    </source>
</evidence>
<dbReference type="AlphaFoldDB" id="A0A7S3XRT1"/>
<comment type="subcellular location">
    <subcellularLocation>
        <location evidence="2">Membrane</location>
        <topology evidence="2">Multi-pass membrane protein</topology>
    </subcellularLocation>
    <subcellularLocation>
        <location evidence="1">Nucleus</location>
    </subcellularLocation>
</comment>
<dbReference type="InterPro" id="IPR027469">
    <property type="entry name" value="Cation_efflux_TMD_sf"/>
</dbReference>
<keyword evidence="3 11" id="KW-0328">Glycosyltransferase</keyword>
<dbReference type="GO" id="GO:0016020">
    <property type="term" value="C:membrane"/>
    <property type="evidence" value="ECO:0007669"/>
    <property type="project" value="UniProtKB-SubCell"/>
</dbReference>
<dbReference type="Pfam" id="PF01545">
    <property type="entry name" value="Cation_efflux"/>
    <property type="match status" value="1"/>
</dbReference>
<evidence type="ECO:0000256" key="9">
    <source>
        <dbReference type="ARBA" id="ARBA00023136"/>
    </source>
</evidence>
<keyword evidence="6" id="KW-0548">Nucleotidyltransferase</keyword>
<dbReference type="InterPro" id="IPR004102">
    <property type="entry name" value="Poly(ADP-ribose)pol_reg_dom"/>
</dbReference>
<evidence type="ECO:0000256" key="2">
    <source>
        <dbReference type="ARBA" id="ARBA00004141"/>
    </source>
</evidence>
<feature type="transmembrane region" description="Helical" evidence="13">
    <location>
        <begin position="145"/>
        <end position="169"/>
    </location>
</feature>
<dbReference type="InterPro" id="IPR002524">
    <property type="entry name" value="Cation_efflux"/>
</dbReference>
<feature type="transmembrane region" description="Helical" evidence="13">
    <location>
        <begin position="189"/>
        <end position="211"/>
    </location>
</feature>
<feature type="compositionally biased region" description="Basic and acidic residues" evidence="12">
    <location>
        <begin position="16"/>
        <end position="36"/>
    </location>
</feature>
<dbReference type="PROSITE" id="PS51059">
    <property type="entry name" value="PARP_CATALYTIC"/>
    <property type="match status" value="1"/>
</dbReference>
<keyword evidence="8 11" id="KW-0520">NAD</keyword>
<feature type="compositionally biased region" description="Basic and acidic residues" evidence="12">
    <location>
        <begin position="225"/>
        <end position="235"/>
    </location>
</feature>
<sequence length="577" mass="63579">MGHDHDHGHSHSNSGHSHEHDSHGHSYQNAHDDNNHSHGHSHAHGANEDAGHNHGHSHIDGDGQGKKKRTASDEEHDDNQRRLKHAMIFVSVFMVIEVIGGVMAHSIAIMTDAAHLLTDISSFVMAIIAAKLARTPATKHLSYGLVRAEVLSALASTLLIWLLTGALVWEAIGRICDWFLGTAEPVDGKLMTGVAVMGLAVNVVLLAILGFGHGHGEGEGEEEGGDHGHSHEHGHGHSHFAAAAAAPKKLESLHPKVSDLVQYLYSEATNQLTSQVNCEITANGIETPLGILSIEQVEQGEDVLGQLHEELKKKKPRGAVLQQLSGNFYTAIPHNIGRSRTDISSAVIRDLGELAAKQELCQLMRDMLQVNSRGENVLFYTDRTAEQYEALGCSIDYVPPNSKEFKDMVKEMVESQKRSHGTIRTDAQKITGLYKVRREEEEQRFTKTIDNQVHLYHGSRPSNFVGLLSRGILLPKVVVSMGINRTDGGWLGDGIYFGNADTAFGYAHIGRRQTRLMLINKVALGKMQDYSKITYGIKQPKTGFNSCHGVAGTQFYDDEYVVYDERQQKIQYLVETR</sequence>
<dbReference type="SUPFAM" id="SSF161111">
    <property type="entry name" value="Cation efflux protein transmembrane domain-like"/>
    <property type="match status" value="1"/>
</dbReference>
<organism evidence="16">
    <name type="scientific">Heterosigma akashiwo</name>
    <name type="common">Chromophytic alga</name>
    <name type="synonym">Heterosigma carterae</name>
    <dbReference type="NCBI Taxonomy" id="2829"/>
    <lineage>
        <taxon>Eukaryota</taxon>
        <taxon>Sar</taxon>
        <taxon>Stramenopiles</taxon>
        <taxon>Ochrophyta</taxon>
        <taxon>Raphidophyceae</taxon>
        <taxon>Chattonellales</taxon>
        <taxon>Chattonellaceae</taxon>
        <taxon>Heterosigma</taxon>
    </lineage>
</organism>
<keyword evidence="5 13" id="KW-0812">Transmembrane</keyword>
<dbReference type="InterPro" id="IPR036616">
    <property type="entry name" value="Poly(ADP-ribose)pol_reg_dom_sf"/>
</dbReference>
<evidence type="ECO:0000256" key="6">
    <source>
        <dbReference type="ARBA" id="ARBA00022695"/>
    </source>
</evidence>
<dbReference type="Pfam" id="PF00644">
    <property type="entry name" value="PARP"/>
    <property type="match status" value="1"/>
</dbReference>
<evidence type="ECO:0000256" key="3">
    <source>
        <dbReference type="ARBA" id="ARBA00022676"/>
    </source>
</evidence>
<dbReference type="GO" id="GO:0005737">
    <property type="term" value="C:cytoplasm"/>
    <property type="evidence" value="ECO:0007669"/>
    <property type="project" value="TreeGrafter"/>
</dbReference>
<dbReference type="Pfam" id="PF02877">
    <property type="entry name" value="PARP_reg"/>
    <property type="match status" value="1"/>
</dbReference>
<dbReference type="GO" id="GO:0005634">
    <property type="term" value="C:nucleus"/>
    <property type="evidence" value="ECO:0007669"/>
    <property type="project" value="UniProtKB-SubCell"/>
</dbReference>
<dbReference type="InterPro" id="IPR031273">
    <property type="entry name" value="PARP4"/>
</dbReference>
<name>A0A7S3XRT1_HETAK</name>
<keyword evidence="10" id="KW-0539">Nucleus</keyword>
<feature type="domain" description="PARP alpha-helical" evidence="15">
    <location>
        <begin position="250"/>
        <end position="375"/>
    </location>
</feature>
<dbReference type="SUPFAM" id="SSF47587">
    <property type="entry name" value="Domain of poly(ADP-ribose) polymerase"/>
    <property type="match status" value="1"/>
</dbReference>
<dbReference type="Gene3D" id="1.20.1510.10">
    <property type="entry name" value="Cation efflux protein transmembrane domain"/>
    <property type="match status" value="1"/>
</dbReference>